<feature type="region of interest" description="Disordered" evidence="1">
    <location>
        <begin position="1"/>
        <end position="24"/>
    </location>
</feature>
<comment type="caution">
    <text evidence="2">The sequence shown here is derived from an EMBL/GenBank/DDBJ whole genome shotgun (WGS) entry which is preliminary data.</text>
</comment>
<evidence type="ECO:0000313" key="2">
    <source>
        <dbReference type="EMBL" id="RQM09330.1"/>
    </source>
</evidence>
<name>A0A425BXD3_9STRA</name>
<dbReference type="AlphaFoldDB" id="A0A425BXD3"/>
<sequence length="162" mass="17975">MQMHETAEHQIGFPQGDSLHGWGPFGQRGPEQFRLAAAAVRRSPPGLRHPPASRLTWRLILMLSCAVLGAVQVPDAAEYSGREAIVAVGSGGEGERILATWPSSYTQNKYKRTGRADWLAERTSVCCPIFETTRGRARRPSWRLVARGVATCCRFLCNGRRR</sequence>
<evidence type="ECO:0000256" key="1">
    <source>
        <dbReference type="SAM" id="MobiDB-lite"/>
    </source>
</evidence>
<protein>
    <submittedName>
        <fullName evidence="2">Uncharacterized protein</fullName>
    </submittedName>
</protein>
<dbReference type="VEuPathDB" id="FungiDB:DD237_007831"/>
<accession>A0A425BXD3</accession>
<organism evidence="2 3">
    <name type="scientific">Peronospora effusa</name>
    <dbReference type="NCBI Taxonomy" id="542832"/>
    <lineage>
        <taxon>Eukaryota</taxon>
        <taxon>Sar</taxon>
        <taxon>Stramenopiles</taxon>
        <taxon>Oomycota</taxon>
        <taxon>Peronosporomycetes</taxon>
        <taxon>Peronosporales</taxon>
        <taxon>Peronosporaceae</taxon>
        <taxon>Peronospora</taxon>
    </lineage>
</organism>
<evidence type="ECO:0000313" key="3">
    <source>
        <dbReference type="Proteomes" id="UP000286097"/>
    </source>
</evidence>
<gene>
    <name evidence="2" type="ORF">DD237_007831</name>
</gene>
<proteinExistence type="predicted"/>
<dbReference type="EMBL" id="QKXF01000731">
    <property type="protein sequence ID" value="RQM09330.1"/>
    <property type="molecule type" value="Genomic_DNA"/>
</dbReference>
<reference evidence="2 3" key="1">
    <citation type="submission" date="2018-06" db="EMBL/GenBank/DDBJ databases">
        <title>Comparative genomics of downy mildews reveals potential adaptations to biotrophy.</title>
        <authorList>
            <person name="Fletcher K."/>
            <person name="Klosterman S.J."/>
            <person name="Derevnina L."/>
            <person name="Martin F."/>
            <person name="Koike S."/>
            <person name="Reyes Chin-Wo S."/>
            <person name="Mou B."/>
            <person name="Michelmore R."/>
        </authorList>
    </citation>
    <scope>NUCLEOTIDE SEQUENCE [LARGE SCALE GENOMIC DNA]</scope>
    <source>
        <strain evidence="2 3">R13</strain>
    </source>
</reference>
<dbReference type="Proteomes" id="UP000286097">
    <property type="component" value="Unassembled WGS sequence"/>
</dbReference>